<feature type="domain" description="Agarase CBM-like" evidence="5">
    <location>
        <begin position="52"/>
        <end position="245"/>
    </location>
</feature>
<dbReference type="InterPro" id="IPR017853">
    <property type="entry name" value="GH"/>
</dbReference>
<organism evidence="6 7">
    <name type="scientific">Agaribacter marinus</name>
    <dbReference type="NCBI Taxonomy" id="1431249"/>
    <lineage>
        <taxon>Bacteria</taxon>
        <taxon>Pseudomonadati</taxon>
        <taxon>Pseudomonadota</taxon>
        <taxon>Gammaproteobacteria</taxon>
        <taxon>Alteromonadales</taxon>
        <taxon>Alteromonadaceae</taxon>
        <taxon>Agaribacter</taxon>
    </lineage>
</organism>
<dbReference type="InterPro" id="IPR013529">
    <property type="entry name" value="Glyco_hydro_42_N"/>
</dbReference>
<evidence type="ECO:0000256" key="2">
    <source>
        <dbReference type="ARBA" id="ARBA00023295"/>
    </source>
</evidence>
<proteinExistence type="predicted"/>
<comment type="caution">
    <text evidence="6">The sequence shown here is derived from an EMBL/GenBank/DDBJ whole genome shotgun (WGS) entry which is preliminary data.</text>
</comment>
<evidence type="ECO:0000259" key="4">
    <source>
        <dbReference type="Pfam" id="PF02449"/>
    </source>
</evidence>
<feature type="signal peptide" evidence="3">
    <location>
        <begin position="1"/>
        <end position="18"/>
    </location>
</feature>
<evidence type="ECO:0000256" key="3">
    <source>
        <dbReference type="SAM" id="SignalP"/>
    </source>
</evidence>
<dbReference type="RefSeq" id="WP_284216184.1">
    <property type="nucleotide sequence ID" value="NZ_BSOT01000005.1"/>
</dbReference>
<keyword evidence="7" id="KW-1185">Reference proteome</keyword>
<dbReference type="InterPro" id="IPR040669">
    <property type="entry name" value="Agarase_CBM"/>
</dbReference>
<dbReference type="Proteomes" id="UP001156601">
    <property type="component" value="Unassembled WGS sequence"/>
</dbReference>
<feature type="chain" id="PRO_5041320559" evidence="3">
    <location>
        <begin position="19"/>
        <end position="794"/>
    </location>
</feature>
<keyword evidence="3" id="KW-0732">Signal</keyword>
<dbReference type="GO" id="GO:0009341">
    <property type="term" value="C:beta-galactosidase complex"/>
    <property type="evidence" value="ECO:0007669"/>
    <property type="project" value="InterPro"/>
</dbReference>
<evidence type="ECO:0000313" key="7">
    <source>
        <dbReference type="Proteomes" id="UP001156601"/>
    </source>
</evidence>
<dbReference type="EMBL" id="BSOT01000005">
    <property type="protein sequence ID" value="GLR69874.1"/>
    <property type="molecule type" value="Genomic_DNA"/>
</dbReference>
<evidence type="ECO:0000259" key="5">
    <source>
        <dbReference type="Pfam" id="PF17992"/>
    </source>
</evidence>
<protein>
    <submittedName>
        <fullName evidence="6">Hydrolase</fullName>
    </submittedName>
</protein>
<dbReference type="GO" id="GO:0004565">
    <property type="term" value="F:beta-galactosidase activity"/>
    <property type="evidence" value="ECO:0007669"/>
    <property type="project" value="InterPro"/>
</dbReference>
<sequence length="794" mass="90195">MNKTKHYKLAVLSTAVSAALLVSGCNTSEVSEKTEEKKSHKEHEVLEMLYTFDGDSIPSDVKFTDATGELVDDGSGKSNALRIKMDSASKKYTNVYFQPETPWDWSKYDDFSIAFDISNQGKVSTQVYLDMSDKNGGNYTRSVAIPLSDLSESKTFYGKMRGHDLGTPDGDVNVELNFLSGLRSNPDTWEGYDDVQFISMWGLKNLDIKGITQISFSVTNVLLDKEITIDNIRLIKNPPKSPNFLVGLVDEFGQNAKVDFTDKISSEAELLAYRDAELKELQDGKKMPDRSKYSGWSEGPKLEATGYFRTEKIGGKWSLVTPDGYLFWSSGIANIRLANTTTLTGYDFDQNYIVQREPGDLTPEDSIGMNKASDEAVKTRFVESDVRAKMFVDLPSYDEPMGAHYGYRREAHSGPLDRGEVYSFYRANIDRKYGDMGDFLEMWRKVTIDRMLNWGFTSFGNWVDHKFYDDNRIPYFANGWVIGDFKTVSSGNDFWRALPDVFDPKFKERADVTVSQVAEEVNNNPWCVGVFIDNEMSFGRSETIQATLGIPIHTLKRDGADVPTKAEFTRLMKEKYETIEALNKAWDKSIASWAEFDKGFDSTLNTKVQEEDYSDLLHAYASQYFSVISTSVKQFMPNHMYLGSRFPDWGMPIEVVRAAAKYADVVSYNSYKEGLSENTWKFLEEIDMPSIIGEYHIGSTDSGLYHPGLIHGVDQEDRGRMFKDYIRSGIDNPYFVGVHWFQYLDSPIPGRAHDGENYNVGFVRTTDIPYKPLVDAAKEVHSNLYERRFGELKK</sequence>
<evidence type="ECO:0000313" key="6">
    <source>
        <dbReference type="EMBL" id="GLR69874.1"/>
    </source>
</evidence>
<name>A0AA37WJ50_9ALTE</name>
<dbReference type="Pfam" id="PF02449">
    <property type="entry name" value="Glyco_hydro_42"/>
    <property type="match status" value="1"/>
</dbReference>
<evidence type="ECO:0000256" key="1">
    <source>
        <dbReference type="ARBA" id="ARBA00022801"/>
    </source>
</evidence>
<dbReference type="Gene3D" id="3.20.20.80">
    <property type="entry name" value="Glycosidases"/>
    <property type="match status" value="1"/>
</dbReference>
<dbReference type="Pfam" id="PF17992">
    <property type="entry name" value="Agarase_CBM"/>
    <property type="match status" value="1"/>
</dbReference>
<dbReference type="SUPFAM" id="SSF51445">
    <property type="entry name" value="(Trans)glycosidases"/>
    <property type="match status" value="1"/>
</dbReference>
<keyword evidence="1 6" id="KW-0378">Hydrolase</keyword>
<gene>
    <name evidence="6" type="ORF">GCM10007852_07820</name>
</gene>
<dbReference type="GO" id="GO:0005975">
    <property type="term" value="P:carbohydrate metabolic process"/>
    <property type="evidence" value="ECO:0007669"/>
    <property type="project" value="InterPro"/>
</dbReference>
<dbReference type="Gene3D" id="2.60.120.430">
    <property type="entry name" value="Galactose-binding lectin"/>
    <property type="match status" value="1"/>
</dbReference>
<dbReference type="AlphaFoldDB" id="A0AA37WJ50"/>
<feature type="domain" description="Glycoside hydrolase family 42 N-terminal" evidence="4">
    <location>
        <begin position="504"/>
        <end position="674"/>
    </location>
</feature>
<keyword evidence="2" id="KW-0326">Glycosidase</keyword>
<accession>A0AA37WJ50</accession>
<reference evidence="6" key="2">
    <citation type="submission" date="2023-01" db="EMBL/GenBank/DDBJ databases">
        <title>Draft genome sequence of Agaribacter marinus strain NBRC 110023.</title>
        <authorList>
            <person name="Sun Q."/>
            <person name="Mori K."/>
        </authorList>
    </citation>
    <scope>NUCLEOTIDE SEQUENCE</scope>
    <source>
        <strain evidence="6">NBRC 110023</strain>
    </source>
</reference>
<dbReference type="PROSITE" id="PS51257">
    <property type="entry name" value="PROKAR_LIPOPROTEIN"/>
    <property type="match status" value="1"/>
</dbReference>
<reference evidence="6" key="1">
    <citation type="journal article" date="2014" name="Int. J. Syst. Evol. Microbiol.">
        <title>Complete genome sequence of Corynebacterium casei LMG S-19264T (=DSM 44701T), isolated from a smear-ripened cheese.</title>
        <authorList>
            <consortium name="US DOE Joint Genome Institute (JGI-PGF)"/>
            <person name="Walter F."/>
            <person name="Albersmeier A."/>
            <person name="Kalinowski J."/>
            <person name="Ruckert C."/>
        </authorList>
    </citation>
    <scope>NUCLEOTIDE SEQUENCE</scope>
    <source>
        <strain evidence="6">NBRC 110023</strain>
    </source>
</reference>